<gene>
    <name evidence="1" type="ORF">L210DRAFT_3636667</name>
</gene>
<reference evidence="1" key="1">
    <citation type="submission" date="2019-10" db="EMBL/GenBank/DDBJ databases">
        <authorList>
            <consortium name="DOE Joint Genome Institute"/>
            <person name="Kuo A."/>
            <person name="Miyauchi S."/>
            <person name="Kiss E."/>
            <person name="Drula E."/>
            <person name="Kohler A."/>
            <person name="Sanchez-Garcia M."/>
            <person name="Andreopoulos B."/>
            <person name="Barry K.W."/>
            <person name="Bonito G."/>
            <person name="Buee M."/>
            <person name="Carver A."/>
            <person name="Chen C."/>
            <person name="Cichocki N."/>
            <person name="Clum A."/>
            <person name="Culley D."/>
            <person name="Crous P.W."/>
            <person name="Fauchery L."/>
            <person name="Girlanda M."/>
            <person name="Hayes R."/>
            <person name="Keri Z."/>
            <person name="LaButti K."/>
            <person name="Lipzen A."/>
            <person name="Lombard V."/>
            <person name="Magnuson J."/>
            <person name="Maillard F."/>
            <person name="Morin E."/>
            <person name="Murat C."/>
            <person name="Nolan M."/>
            <person name="Ohm R."/>
            <person name="Pangilinan J."/>
            <person name="Pereira M."/>
            <person name="Perotto S."/>
            <person name="Peter M."/>
            <person name="Riley R."/>
            <person name="Sitrit Y."/>
            <person name="Stielow B."/>
            <person name="Szollosi G."/>
            <person name="Zifcakova L."/>
            <person name="Stursova M."/>
            <person name="Spatafora J.W."/>
            <person name="Tedersoo L."/>
            <person name="Vaario L.-M."/>
            <person name="Yamada A."/>
            <person name="Yan M."/>
            <person name="Wang P."/>
            <person name="Xu J."/>
            <person name="Bruns T."/>
            <person name="Baldrian P."/>
            <person name="Vilgalys R."/>
            <person name="Henrissat B."/>
            <person name="Grigoriev I.V."/>
            <person name="Hibbett D."/>
            <person name="Nagy L.G."/>
            <person name="Martin F.M."/>
        </authorList>
    </citation>
    <scope>NUCLEOTIDE SEQUENCE</scope>
    <source>
        <strain evidence="1">BED1</strain>
    </source>
</reference>
<protein>
    <submittedName>
        <fullName evidence="1">Uncharacterized protein</fullName>
    </submittedName>
</protein>
<reference evidence="1" key="2">
    <citation type="journal article" date="2020" name="Nat. Commun.">
        <title>Large-scale genome sequencing of mycorrhizal fungi provides insights into the early evolution of symbiotic traits.</title>
        <authorList>
            <person name="Miyauchi S."/>
            <person name="Kiss E."/>
            <person name="Kuo A."/>
            <person name="Drula E."/>
            <person name="Kohler A."/>
            <person name="Sanchez-Garcia M."/>
            <person name="Morin E."/>
            <person name="Andreopoulos B."/>
            <person name="Barry K.W."/>
            <person name="Bonito G."/>
            <person name="Buee M."/>
            <person name="Carver A."/>
            <person name="Chen C."/>
            <person name="Cichocki N."/>
            <person name="Clum A."/>
            <person name="Culley D."/>
            <person name="Crous P.W."/>
            <person name="Fauchery L."/>
            <person name="Girlanda M."/>
            <person name="Hayes R.D."/>
            <person name="Keri Z."/>
            <person name="LaButti K."/>
            <person name="Lipzen A."/>
            <person name="Lombard V."/>
            <person name="Magnuson J."/>
            <person name="Maillard F."/>
            <person name="Murat C."/>
            <person name="Nolan M."/>
            <person name="Ohm R.A."/>
            <person name="Pangilinan J."/>
            <person name="Pereira M.F."/>
            <person name="Perotto S."/>
            <person name="Peter M."/>
            <person name="Pfister S."/>
            <person name="Riley R."/>
            <person name="Sitrit Y."/>
            <person name="Stielow J.B."/>
            <person name="Szollosi G."/>
            <person name="Zifcakova L."/>
            <person name="Stursova M."/>
            <person name="Spatafora J.W."/>
            <person name="Tedersoo L."/>
            <person name="Vaario L.M."/>
            <person name="Yamada A."/>
            <person name="Yan M."/>
            <person name="Wang P."/>
            <person name="Xu J."/>
            <person name="Bruns T."/>
            <person name="Baldrian P."/>
            <person name="Vilgalys R."/>
            <person name="Dunand C."/>
            <person name="Henrissat B."/>
            <person name="Grigoriev I.V."/>
            <person name="Hibbett D."/>
            <person name="Nagy L.G."/>
            <person name="Martin F.M."/>
        </authorList>
    </citation>
    <scope>NUCLEOTIDE SEQUENCE</scope>
    <source>
        <strain evidence="1">BED1</strain>
    </source>
</reference>
<name>A0AAD4BAV5_BOLED</name>
<sequence>MSVLLDGASVEGRIDADSPRCIVSHAVAATYESVPSRAVIHAQYLGTNFTADVPVDIGDINCDVVVGQKIQNSYSWRPRLGTVQQLPVGLFSIATRMHCIGAVFHTA</sequence>
<dbReference type="Proteomes" id="UP001194468">
    <property type="component" value="Unassembled WGS sequence"/>
</dbReference>
<evidence type="ECO:0000313" key="1">
    <source>
        <dbReference type="EMBL" id="KAF8416365.1"/>
    </source>
</evidence>
<organism evidence="1 2">
    <name type="scientific">Boletus edulis BED1</name>
    <dbReference type="NCBI Taxonomy" id="1328754"/>
    <lineage>
        <taxon>Eukaryota</taxon>
        <taxon>Fungi</taxon>
        <taxon>Dikarya</taxon>
        <taxon>Basidiomycota</taxon>
        <taxon>Agaricomycotina</taxon>
        <taxon>Agaricomycetes</taxon>
        <taxon>Agaricomycetidae</taxon>
        <taxon>Boletales</taxon>
        <taxon>Boletineae</taxon>
        <taxon>Boletaceae</taxon>
        <taxon>Boletoideae</taxon>
        <taxon>Boletus</taxon>
    </lineage>
</organism>
<dbReference type="AlphaFoldDB" id="A0AAD4BAV5"/>
<accession>A0AAD4BAV5</accession>
<dbReference type="EMBL" id="WHUW01000260">
    <property type="protein sequence ID" value="KAF8416365.1"/>
    <property type="molecule type" value="Genomic_DNA"/>
</dbReference>
<keyword evidence="2" id="KW-1185">Reference proteome</keyword>
<proteinExistence type="predicted"/>
<comment type="caution">
    <text evidence="1">The sequence shown here is derived from an EMBL/GenBank/DDBJ whole genome shotgun (WGS) entry which is preliminary data.</text>
</comment>
<evidence type="ECO:0000313" key="2">
    <source>
        <dbReference type="Proteomes" id="UP001194468"/>
    </source>
</evidence>